<dbReference type="PATRIC" id="fig|1796491.3.peg.1041"/>
<dbReference type="Gene3D" id="1.10.760.10">
    <property type="entry name" value="Cytochrome c-like domain"/>
    <property type="match status" value="1"/>
</dbReference>
<protein>
    <recommendedName>
        <fullName evidence="5">Cytochrome c domain-containing protein</fullName>
    </recommendedName>
</protein>
<evidence type="ECO:0000256" key="1">
    <source>
        <dbReference type="ARBA" id="ARBA00022617"/>
    </source>
</evidence>
<name>A0A139BVE6_9PROT</name>
<keyword evidence="1 4" id="KW-0349">Heme</keyword>
<dbReference type="PROSITE" id="PS51007">
    <property type="entry name" value="CYTC"/>
    <property type="match status" value="1"/>
</dbReference>
<keyword evidence="3 4" id="KW-0408">Iron</keyword>
<reference evidence="6 7" key="1">
    <citation type="submission" date="2016-02" db="EMBL/GenBank/DDBJ databases">
        <authorList>
            <person name="Wen L."/>
            <person name="He K."/>
            <person name="Yang H."/>
        </authorList>
    </citation>
    <scope>NUCLEOTIDE SEQUENCE [LARGE SCALE GENOMIC DNA]</scope>
    <source>
        <strain evidence="6">ShG14-8</strain>
    </source>
</reference>
<reference evidence="6 7" key="2">
    <citation type="submission" date="2016-03" db="EMBL/GenBank/DDBJ databases">
        <title>New uncultured bacterium of the family Gallionellaceae from acid mine drainage: description and reconstruction of genome based on metagenomic analysis of microbial community.</title>
        <authorList>
            <person name="Kadnikov V."/>
            <person name="Ivasenko D."/>
            <person name="Beletsky A."/>
            <person name="Mardanov A."/>
            <person name="Danilova E."/>
            <person name="Pimenov N."/>
            <person name="Karnachuk O."/>
            <person name="Ravin N."/>
        </authorList>
    </citation>
    <scope>NUCLEOTIDE SEQUENCE [LARGE SCALE GENOMIC DNA]</scope>
    <source>
        <strain evidence="6">ShG14-8</strain>
    </source>
</reference>
<evidence type="ECO:0000256" key="3">
    <source>
        <dbReference type="ARBA" id="ARBA00023004"/>
    </source>
</evidence>
<dbReference type="GO" id="GO:0046872">
    <property type="term" value="F:metal ion binding"/>
    <property type="evidence" value="ECO:0007669"/>
    <property type="project" value="UniProtKB-KW"/>
</dbReference>
<accession>A0A139BVE6</accession>
<dbReference type="SUPFAM" id="SSF46626">
    <property type="entry name" value="Cytochrome c"/>
    <property type="match status" value="1"/>
</dbReference>
<feature type="domain" description="Cytochrome c" evidence="5">
    <location>
        <begin position="74"/>
        <end position="164"/>
    </location>
</feature>
<comment type="caution">
    <text evidence="6">The sequence shown here is derived from an EMBL/GenBank/DDBJ whole genome shotgun (WGS) entry which is preliminary data.</text>
</comment>
<gene>
    <name evidence="6" type="ORF">AWT59_0950</name>
</gene>
<sequence>MRDKFIFDAELPIHKLLNVTSIFEETWMLRAISVFGLVITAAGLLVNPAYAETPVEVLAALKTEASATPGFQGFSATHGESFFKTKHSHDLSCSSCHTDNPAAQGKHAETDKLIKPLAPAANPERFTDMKKVAKWFKRNCNDVLDRECTPQEKGDVLAYLLTVPKN</sequence>
<dbReference type="GO" id="GO:0020037">
    <property type="term" value="F:heme binding"/>
    <property type="evidence" value="ECO:0007669"/>
    <property type="project" value="InterPro"/>
</dbReference>
<dbReference type="Proteomes" id="UP000070578">
    <property type="component" value="Unassembled WGS sequence"/>
</dbReference>
<dbReference type="AlphaFoldDB" id="A0A139BVE6"/>
<dbReference type="EMBL" id="LSLI01000015">
    <property type="protein sequence ID" value="KXS32941.1"/>
    <property type="molecule type" value="Genomic_DNA"/>
</dbReference>
<dbReference type="Pfam" id="PF09086">
    <property type="entry name" value="DUF1924"/>
    <property type="match status" value="1"/>
</dbReference>
<dbReference type="InterPro" id="IPR009056">
    <property type="entry name" value="Cyt_c-like_dom"/>
</dbReference>
<proteinExistence type="predicted"/>
<dbReference type="InterPro" id="IPR036909">
    <property type="entry name" value="Cyt_c-like_dom_sf"/>
</dbReference>
<dbReference type="GO" id="GO:0009055">
    <property type="term" value="F:electron transfer activity"/>
    <property type="evidence" value="ECO:0007669"/>
    <property type="project" value="InterPro"/>
</dbReference>
<evidence type="ECO:0000313" key="6">
    <source>
        <dbReference type="EMBL" id="KXS32941.1"/>
    </source>
</evidence>
<evidence type="ECO:0000256" key="4">
    <source>
        <dbReference type="PROSITE-ProRule" id="PRU00433"/>
    </source>
</evidence>
<dbReference type="InterPro" id="IPR015170">
    <property type="entry name" value="DUF1924_SHP"/>
</dbReference>
<organism evidence="6 7">
    <name type="scientific">Candidatus Gallionella acididurans</name>
    <dbReference type="NCBI Taxonomy" id="1796491"/>
    <lineage>
        <taxon>Bacteria</taxon>
        <taxon>Pseudomonadati</taxon>
        <taxon>Pseudomonadota</taxon>
        <taxon>Betaproteobacteria</taxon>
        <taxon>Nitrosomonadales</taxon>
        <taxon>Gallionellaceae</taxon>
        <taxon>Gallionella</taxon>
    </lineage>
</organism>
<keyword evidence="2 4" id="KW-0479">Metal-binding</keyword>
<evidence type="ECO:0000313" key="7">
    <source>
        <dbReference type="Proteomes" id="UP000070578"/>
    </source>
</evidence>
<evidence type="ECO:0000259" key="5">
    <source>
        <dbReference type="PROSITE" id="PS51007"/>
    </source>
</evidence>
<evidence type="ECO:0000256" key="2">
    <source>
        <dbReference type="ARBA" id="ARBA00022723"/>
    </source>
</evidence>